<dbReference type="GO" id="GO:0006357">
    <property type="term" value="P:regulation of transcription by RNA polymerase II"/>
    <property type="evidence" value="ECO:0007669"/>
    <property type="project" value="InterPro"/>
</dbReference>
<feature type="domain" description="PHD-type" evidence="13">
    <location>
        <begin position="1994"/>
        <end position="2045"/>
    </location>
</feature>
<feature type="compositionally biased region" description="Basic and acidic residues" evidence="11">
    <location>
        <begin position="890"/>
        <end position="899"/>
    </location>
</feature>
<dbReference type="SMART" id="SM00297">
    <property type="entry name" value="BROMO"/>
    <property type="match status" value="1"/>
</dbReference>
<feature type="region of interest" description="Disordered" evidence="11">
    <location>
        <begin position="1502"/>
        <end position="1522"/>
    </location>
</feature>
<feature type="region of interest" description="Disordered" evidence="11">
    <location>
        <begin position="807"/>
        <end position="832"/>
    </location>
</feature>
<feature type="domain" description="PHD-type" evidence="13">
    <location>
        <begin position="249"/>
        <end position="296"/>
    </location>
</feature>
<feature type="region of interest" description="Disordered" evidence="11">
    <location>
        <begin position="948"/>
        <end position="1003"/>
    </location>
</feature>
<evidence type="ECO:0000256" key="2">
    <source>
        <dbReference type="ARBA" id="ARBA00022723"/>
    </source>
</evidence>
<accession>A0A6A4WG66</accession>
<feature type="region of interest" description="Disordered" evidence="11">
    <location>
        <begin position="1823"/>
        <end position="1887"/>
    </location>
</feature>
<comment type="subcellular location">
    <subcellularLocation>
        <location evidence="1">Nucleus</location>
    </subcellularLocation>
</comment>
<dbReference type="SMART" id="SM00249">
    <property type="entry name" value="PHD"/>
    <property type="match status" value="3"/>
</dbReference>
<feature type="compositionally biased region" description="Low complexity" evidence="11">
    <location>
        <begin position="1277"/>
        <end position="1292"/>
    </location>
</feature>
<feature type="region of interest" description="Disordered" evidence="11">
    <location>
        <begin position="1"/>
        <end position="99"/>
    </location>
</feature>
<keyword evidence="3 10" id="KW-0863">Zinc-finger</keyword>
<organism evidence="14 15">
    <name type="scientific">Amphibalanus amphitrite</name>
    <name type="common">Striped barnacle</name>
    <name type="synonym">Balanus amphitrite</name>
    <dbReference type="NCBI Taxonomy" id="1232801"/>
    <lineage>
        <taxon>Eukaryota</taxon>
        <taxon>Metazoa</taxon>
        <taxon>Ecdysozoa</taxon>
        <taxon>Arthropoda</taxon>
        <taxon>Crustacea</taxon>
        <taxon>Multicrustacea</taxon>
        <taxon>Cirripedia</taxon>
        <taxon>Thoracica</taxon>
        <taxon>Thoracicalcarea</taxon>
        <taxon>Balanomorpha</taxon>
        <taxon>Balanoidea</taxon>
        <taxon>Balanidae</taxon>
        <taxon>Amphibalaninae</taxon>
        <taxon>Amphibalanus</taxon>
    </lineage>
</organism>
<feature type="region of interest" description="Disordered" evidence="11">
    <location>
        <begin position="1200"/>
        <end position="1219"/>
    </location>
</feature>
<dbReference type="GO" id="GO:0000978">
    <property type="term" value="F:RNA polymerase II cis-regulatory region sequence-specific DNA binding"/>
    <property type="evidence" value="ECO:0007669"/>
    <property type="project" value="TreeGrafter"/>
</dbReference>
<dbReference type="PROSITE" id="PS00633">
    <property type="entry name" value="BROMODOMAIN_1"/>
    <property type="match status" value="1"/>
</dbReference>
<dbReference type="InterPro" id="IPR019786">
    <property type="entry name" value="Zinc_finger_PHD-type_CS"/>
</dbReference>
<feature type="region of interest" description="Disordered" evidence="11">
    <location>
        <begin position="1926"/>
        <end position="1987"/>
    </location>
</feature>
<feature type="compositionally biased region" description="Low complexity" evidence="11">
    <location>
        <begin position="1596"/>
        <end position="1625"/>
    </location>
</feature>
<dbReference type="Proteomes" id="UP000440578">
    <property type="component" value="Unassembled WGS sequence"/>
</dbReference>
<dbReference type="CDD" id="cd15559">
    <property type="entry name" value="PHD1_BPTF"/>
    <property type="match status" value="1"/>
</dbReference>
<keyword evidence="4" id="KW-0862">Zinc</keyword>
<dbReference type="GO" id="GO:0016589">
    <property type="term" value="C:NURF complex"/>
    <property type="evidence" value="ECO:0007669"/>
    <property type="project" value="InterPro"/>
</dbReference>
<comment type="caution">
    <text evidence="14">The sequence shown here is derived from an EMBL/GenBank/DDBJ whole genome shotgun (WGS) entry which is preliminary data.</text>
</comment>
<feature type="compositionally biased region" description="Polar residues" evidence="11">
    <location>
        <begin position="1210"/>
        <end position="1219"/>
    </location>
</feature>
<dbReference type="PROSITE" id="PS50014">
    <property type="entry name" value="BROMODOMAIN_2"/>
    <property type="match status" value="1"/>
</dbReference>
<keyword evidence="15" id="KW-1185">Reference proteome</keyword>
<name>A0A6A4WG66_AMPAM</name>
<evidence type="ECO:0000256" key="11">
    <source>
        <dbReference type="SAM" id="MobiDB-lite"/>
    </source>
</evidence>
<dbReference type="PANTHER" id="PTHR45975">
    <property type="entry name" value="NUCLEOSOME-REMODELING FACTOR SUBUNIT BPTF"/>
    <property type="match status" value="1"/>
</dbReference>
<dbReference type="InterPro" id="IPR001965">
    <property type="entry name" value="Znf_PHD"/>
</dbReference>
<dbReference type="CDD" id="cd15560">
    <property type="entry name" value="PHD2_3_BPTF"/>
    <property type="match status" value="2"/>
</dbReference>
<feature type="region of interest" description="Disordered" evidence="11">
    <location>
        <begin position="753"/>
        <end position="772"/>
    </location>
</feature>
<feature type="compositionally biased region" description="Low complexity" evidence="11">
    <location>
        <begin position="1509"/>
        <end position="1522"/>
    </location>
</feature>
<feature type="region of interest" description="Disordered" evidence="11">
    <location>
        <begin position="415"/>
        <end position="526"/>
    </location>
</feature>
<dbReference type="OrthoDB" id="784962at2759"/>
<keyword evidence="7" id="KW-0804">Transcription</keyword>
<evidence type="ECO:0000256" key="3">
    <source>
        <dbReference type="ARBA" id="ARBA00022771"/>
    </source>
</evidence>
<feature type="domain" description="PHD-type" evidence="13">
    <location>
        <begin position="2050"/>
        <end position="2101"/>
    </location>
</feature>
<dbReference type="PROSITE" id="PS50016">
    <property type="entry name" value="ZF_PHD_2"/>
    <property type="match status" value="3"/>
</dbReference>
<feature type="compositionally biased region" description="Acidic residues" evidence="11">
    <location>
        <begin position="879"/>
        <end position="889"/>
    </location>
</feature>
<evidence type="ECO:0000256" key="5">
    <source>
        <dbReference type="ARBA" id="ARBA00023015"/>
    </source>
</evidence>
<evidence type="ECO:0000259" key="13">
    <source>
        <dbReference type="PROSITE" id="PS50016"/>
    </source>
</evidence>
<dbReference type="InterPro" id="IPR019787">
    <property type="entry name" value="Znf_PHD-finger"/>
</dbReference>
<keyword evidence="5" id="KW-0805">Transcription regulation</keyword>
<dbReference type="InterPro" id="IPR036427">
    <property type="entry name" value="Bromodomain-like_sf"/>
</dbReference>
<evidence type="ECO:0000256" key="6">
    <source>
        <dbReference type="ARBA" id="ARBA00023117"/>
    </source>
</evidence>
<dbReference type="Gene3D" id="1.20.920.10">
    <property type="entry name" value="Bromodomain-like"/>
    <property type="match status" value="1"/>
</dbReference>
<evidence type="ECO:0000259" key="12">
    <source>
        <dbReference type="PROSITE" id="PS50014"/>
    </source>
</evidence>
<feature type="compositionally biased region" description="Low complexity" evidence="11">
    <location>
        <begin position="1638"/>
        <end position="1650"/>
    </location>
</feature>
<reference evidence="14 15" key="1">
    <citation type="submission" date="2019-07" db="EMBL/GenBank/DDBJ databases">
        <title>Draft genome assembly of a fouling barnacle, Amphibalanus amphitrite (Darwin, 1854): The first reference genome for Thecostraca.</title>
        <authorList>
            <person name="Kim W."/>
        </authorList>
    </citation>
    <scope>NUCLEOTIDE SEQUENCE [LARGE SCALE GENOMIC DNA]</scope>
    <source>
        <strain evidence="14">SNU_AA5</strain>
        <tissue evidence="14">Soma without cirri and trophi</tissue>
    </source>
</reference>
<dbReference type="GO" id="GO:0008270">
    <property type="term" value="F:zinc ion binding"/>
    <property type="evidence" value="ECO:0007669"/>
    <property type="project" value="UniProtKB-KW"/>
</dbReference>
<dbReference type="PANTHER" id="PTHR45975:SF2">
    <property type="entry name" value="NUCLEOSOME-REMODELING FACTOR SUBUNIT BPTF"/>
    <property type="match status" value="1"/>
</dbReference>
<feature type="region of interest" description="Disordered" evidence="11">
    <location>
        <begin position="1247"/>
        <end position="1292"/>
    </location>
</feature>
<dbReference type="Pfam" id="PF15613">
    <property type="entry name" value="WSD"/>
    <property type="match status" value="1"/>
</dbReference>
<feature type="compositionally biased region" description="Basic and acidic residues" evidence="11">
    <location>
        <begin position="415"/>
        <end position="427"/>
    </location>
</feature>
<proteinExistence type="predicted"/>
<dbReference type="CDD" id="cd05509">
    <property type="entry name" value="Bromo_gcn5_like"/>
    <property type="match status" value="1"/>
</dbReference>
<keyword evidence="2" id="KW-0479">Metal-binding</keyword>
<dbReference type="Pfam" id="PF00439">
    <property type="entry name" value="Bromodomain"/>
    <property type="match status" value="1"/>
</dbReference>
<dbReference type="InterPro" id="IPR013083">
    <property type="entry name" value="Znf_RING/FYVE/PHD"/>
</dbReference>
<evidence type="ECO:0000256" key="7">
    <source>
        <dbReference type="ARBA" id="ARBA00023163"/>
    </source>
</evidence>
<dbReference type="Gene3D" id="3.30.40.10">
    <property type="entry name" value="Zinc/RING finger domain, C3HC4 (zinc finger)"/>
    <property type="match status" value="3"/>
</dbReference>
<feature type="region of interest" description="Disordered" evidence="11">
    <location>
        <begin position="871"/>
        <end position="899"/>
    </location>
</feature>
<feature type="compositionally biased region" description="Low complexity" evidence="11">
    <location>
        <begin position="814"/>
        <end position="825"/>
    </location>
</feature>
<keyword evidence="8" id="KW-0539">Nucleus</keyword>
<evidence type="ECO:0000256" key="4">
    <source>
        <dbReference type="ARBA" id="ARBA00022833"/>
    </source>
</evidence>
<dbReference type="EMBL" id="VIIS01000788">
    <property type="protein sequence ID" value="KAF0305013.1"/>
    <property type="molecule type" value="Genomic_DNA"/>
</dbReference>
<dbReference type="SUPFAM" id="SSF57903">
    <property type="entry name" value="FYVE/PHD zinc finger"/>
    <property type="match status" value="3"/>
</dbReference>
<protein>
    <submittedName>
        <fullName evidence="14">Nucleosome-remodeling factor subunit NURF301</fullName>
    </submittedName>
</protein>
<evidence type="ECO:0000313" key="15">
    <source>
        <dbReference type="Proteomes" id="UP000440578"/>
    </source>
</evidence>
<dbReference type="InterPro" id="IPR011011">
    <property type="entry name" value="Znf_FYVE_PHD"/>
</dbReference>
<dbReference type="InterPro" id="IPR001487">
    <property type="entry name" value="Bromodomain"/>
</dbReference>
<keyword evidence="6 9" id="KW-0103">Bromodomain</keyword>
<dbReference type="PRINTS" id="PR00503">
    <property type="entry name" value="BROMODOMAIN"/>
</dbReference>
<evidence type="ECO:0000313" key="14">
    <source>
        <dbReference type="EMBL" id="KAF0305013.1"/>
    </source>
</evidence>
<dbReference type="SUPFAM" id="SSF47370">
    <property type="entry name" value="Bromodomain"/>
    <property type="match status" value="1"/>
</dbReference>
<feature type="compositionally biased region" description="Basic residues" evidence="11">
    <location>
        <begin position="1"/>
        <end position="13"/>
    </location>
</feature>
<feature type="region of interest" description="Disordered" evidence="11">
    <location>
        <begin position="1593"/>
        <end position="1656"/>
    </location>
</feature>
<dbReference type="InterPro" id="IPR018359">
    <property type="entry name" value="Bromodomain_CS"/>
</dbReference>
<feature type="compositionally biased region" description="Basic and acidic residues" evidence="11">
    <location>
        <begin position="467"/>
        <end position="478"/>
    </location>
</feature>
<feature type="compositionally biased region" description="Low complexity" evidence="11">
    <location>
        <begin position="63"/>
        <end position="79"/>
    </location>
</feature>
<feature type="region of interest" description="Disordered" evidence="11">
    <location>
        <begin position="1377"/>
        <end position="1403"/>
    </location>
</feature>
<evidence type="ECO:0000256" key="9">
    <source>
        <dbReference type="PROSITE-ProRule" id="PRU00035"/>
    </source>
</evidence>
<feature type="compositionally biased region" description="Low complexity" evidence="11">
    <location>
        <begin position="1926"/>
        <end position="1935"/>
    </location>
</feature>
<evidence type="ECO:0000256" key="8">
    <source>
        <dbReference type="ARBA" id="ARBA00023242"/>
    </source>
</evidence>
<dbReference type="InterPro" id="IPR028941">
    <property type="entry name" value="WHIM2_dom"/>
</dbReference>
<dbReference type="Pfam" id="PF00628">
    <property type="entry name" value="PHD"/>
    <property type="match status" value="3"/>
</dbReference>
<feature type="region of interest" description="Disordered" evidence="11">
    <location>
        <begin position="1726"/>
        <end position="1750"/>
    </location>
</feature>
<dbReference type="InterPro" id="IPR038028">
    <property type="entry name" value="BPTF"/>
</dbReference>
<evidence type="ECO:0000256" key="1">
    <source>
        <dbReference type="ARBA" id="ARBA00004123"/>
    </source>
</evidence>
<feature type="compositionally biased region" description="Basic and acidic residues" evidence="11">
    <location>
        <begin position="964"/>
        <end position="998"/>
    </location>
</feature>
<gene>
    <name evidence="14" type="primary">E(bx)</name>
    <name evidence="14" type="ORF">FJT64_023281</name>
</gene>
<evidence type="ECO:0000256" key="10">
    <source>
        <dbReference type="PROSITE-ProRule" id="PRU00146"/>
    </source>
</evidence>
<feature type="compositionally biased region" description="Low complexity" evidence="11">
    <location>
        <begin position="1967"/>
        <end position="1976"/>
    </location>
</feature>
<feature type="domain" description="Bromo" evidence="12">
    <location>
        <begin position="2128"/>
        <end position="2198"/>
    </location>
</feature>
<feature type="compositionally biased region" description="Low complexity" evidence="11">
    <location>
        <begin position="1726"/>
        <end position="1739"/>
    </location>
</feature>
<dbReference type="PROSITE" id="PS01359">
    <property type="entry name" value="ZF_PHD_1"/>
    <property type="match status" value="1"/>
</dbReference>
<sequence>MRGRGRGRGRGRPARPQFHTRSELINKNIFIKKPTYLREKEDGSRASTPGGAGQGESEDNVASRSRSSSVTRSSLGTSTPRKIKLKKPKAGASTSADTTQDYYYGSDFENLSDLEEVDGEDNGSEDSDSDRSVYDADELRFHFQMLRLILRENEKEQVHFGPQDHKDSINSVLYLCDIVTWPETLRIYLHTWEGSGENVKEVLHILDSNEYPFVPFDDRLKVLQLLVDMVLVTPVIRNEFQREGPIVYDDHCRSCHKLGDLLCCETCPATYHLECVNPPLKEVPDHDWQCEICRKHQVKGVTDCVSDMEKNGAMSRQEVLGYDRRGRRYWFLCRRIFVEDPDHPESVVYYTTSAQYAALLACLDRTDYEDALCMSLQELHYDIQRQMALTEEMTEQRLKPGAVSYLQQENDRLKAAREAEEVKKEEGEGGESNGEQKPSVVADGELKVEGGSAAGGGGGDAPSETDGADRNGEVDDSKPAIPARSVMVTRTKSGALPSKAVKEEGEDEEEEEPVKPSSPFRLGDATDRSYQRYDNQYSSNPLAMNRFQLSEDKDKRRHMSHKFSLTQASEFEWAGVMFGNRHQLRQTLRQTLQELVSRLPVALMHPSWPQLRRAWTGAVTGSSRPQDFARALTVISALIKPRLLCTVWAESLAHVSVQRITPLEREERKKAEKREKRDRDQEELDQLRIPFVKYNLKKVKHQIWKQRGEEYRIHGQTGWLWLSSTRRYRPVAAAARGHAAGPQRMFVTVAPAEGEKEGDAPAGTDSSTKAGPRDLWLPMAAYRRLLEQQAAAGGPSDRLLSVRLKPGTKEPQTEPDAAAEEAAVVAPPPPPQPDDVVDVSGCLNGLRRPHFPRGARPGRLDKLLAWREELERRERGEESDTDDAMDEDGGETRVAEAQRELAEAERRLAVLMAHPCYSAACRGGGGATCYSASCRQAETVRRRIEQLRADAVKTEPGTEPATSRPKENDTKKEPSSDTKSDTKTDTGPDTKPTIKTEPMEVDGVAVKTEPGAPLRPARFAGVPTSAPVRLEVIKPVVKKNYVRYPLYSKFRAGGRWSMLVLPQWELKQLARRKAQKVVEGFNYSAKNNSQVWPYPCPRASLRTGWLYRTARVSSLHAAGLQLRILWACIRWDDIDSRPQQVGPGEFQITTDTGMVRSLVLKHRDEGRFKERTMYFRRRVTILFDNPVLVEKEYTSSARSGLRKRRRVIESSENPSSAVTQEWVPEEALEIFEIKYYHEKLERLRQERQQAALQRRTGWSGRRRAPAHRPPADRAARRPPSSSTGLAGTPTTTVVVAGGRRAVTSAVQLKSKLEEAVRTEQDHHQRCGDVTGTKFMVKPSGAATPGQAAGTPQRTYGAMRKIITKDGKIIAIQSAPPGSAAGTVTVSGTPQRTAPPTLAPAPSPGATVTVSAGTPAVTAAAAAGGGGAKPNQIQIIKLPDGKLQVKGLKPGQQLVQLPSGQLQLVSGGTAKSLQAVGKPGSPAVMSTPTASKVRLVAPGAPAVVSPGQESTPTSGTAPAAGTVVGSPSGAVTSPAAGQRVVQKMVTQVVDLAGLTKPQLVGWQQKINEGKAKLALVNGRRVILHNVIVNQSVSADSAAEPTTPTAGAGAADGTAAGAEGDAGDPAAVSEAQGGPETVTAAEGGEAADGAAEQDAEAKPTLAPGRRITATANIVQTVAGPRVVIQGVPTQGLSQSQLHNLQQQVKAELAKGPMLTGLREIHLTVPADEPEPAAAPAPAAVPTTPPTAPISGQSLLQSGQRQSLLSPRRITEPVATAGLQVEETPSGAIHQDFTVTQEYIQQSINNALNSDNLKPEIAEKLLQLRKKPAGGGDGGPTPPRQAAAGGAGGQPPKKRPKTDRPRQPSSGRSRPRSEKRIIRPSARLQQLSRRKEQLKKEILRKRLQMENQLQLEISKQLAAYRHAIAEQRAAAEAAARPGGRQRRDSSPRGRKSNEHRRKSDESGRKRKSSTSRASPAAGRPAKKAKKEPKESPRDTKKLYCICRQPYDPSKFYVGCDMCSNWYHGQCVGISQRNSKKVKAFVCQQCQSAKENRELFCFCRTEYDESQFYIGCDTCEDWFHGRCVGILPSEGDDIDDYVCPRCDPESRINGPNFRPLTDANYAELRRVFKQIKNNKNAWPFIEPVDPDEVPNYYKVIKEPMDLQTMENRLESRHYGRLCDFTGDMIVVLENCKFFNPPGTRLATCGVNLEAFFRAELKKLRTKI</sequence>